<protein>
    <submittedName>
        <fullName evidence="1">Uncharacterized protein</fullName>
    </submittedName>
</protein>
<accession>A0AAU8Q113</accession>
<gene>
    <name evidence="1" type="ordered locus">TPEGAU_0774a</name>
</gene>
<proteinExistence type="predicted"/>
<dbReference type="Proteomes" id="UP000008192">
    <property type="component" value="Chromosome"/>
</dbReference>
<evidence type="ECO:0000313" key="2">
    <source>
        <dbReference type="Proteomes" id="UP000008192"/>
    </source>
</evidence>
<reference evidence="2" key="1">
    <citation type="journal article" date="2012" name="PLoS Negl. Trop. Dis.">
        <title>Whole genome sequences of three Treponema pallidum ssp. pertenue strains: yaws and syphilis treponemes differ in less than 0.2% of the genome sequence.</title>
        <authorList>
            <person name="Cejkova D."/>
            <person name="Zobanikova M."/>
            <person name="Chen L."/>
            <person name="Pospisilova P."/>
            <person name="Strouhal M."/>
            <person name="Qin X."/>
            <person name="Mikalova L."/>
            <person name="Norris S.J."/>
            <person name="Muzny D.M."/>
            <person name="Gibbs R.A."/>
            <person name="Fulton L.L."/>
            <person name="Sodergren E."/>
            <person name="Weinstock G.M."/>
            <person name="Smajs D."/>
        </authorList>
    </citation>
    <scope>NUCLEOTIDE SEQUENCE [LARGE SCALE GENOMIC DNA]</scope>
    <source>
        <strain evidence="2">Gauthier</strain>
    </source>
</reference>
<organism evidence="1 2">
    <name type="scientific">Treponema pallidum subsp. pertenue (strain Gauthier)</name>
    <dbReference type="NCBI Taxonomy" id="491080"/>
    <lineage>
        <taxon>Bacteria</taxon>
        <taxon>Pseudomonadati</taxon>
        <taxon>Spirochaetota</taxon>
        <taxon>Spirochaetia</taxon>
        <taxon>Spirochaetales</taxon>
        <taxon>Treponemataceae</taxon>
        <taxon>Treponema</taxon>
    </lineage>
</organism>
<dbReference type="EMBL" id="CP002376">
    <property type="protein sequence ID" value="AEZ60039.1"/>
    <property type="molecule type" value="Genomic_DNA"/>
</dbReference>
<dbReference type="KEGG" id="tpg:TPEGAU_0774a"/>
<name>A0AAU8Q113_TREPG</name>
<evidence type="ECO:0000313" key="1">
    <source>
        <dbReference type="EMBL" id="AEZ60039.1"/>
    </source>
</evidence>
<sequence length="83" mass="9695">MLSNRRIRVPVKRGSLKSARGHGVERREMNAQDSESFLKYELLDALKHMHLVVQFSDIKLLRYTDKQDELRKACLRLGMLKIG</sequence>
<dbReference type="AlphaFoldDB" id="A0AAU8Q113"/>